<dbReference type="GO" id="GO:0046872">
    <property type="term" value="F:metal ion binding"/>
    <property type="evidence" value="ECO:0007669"/>
    <property type="project" value="UniProtKB-KW"/>
</dbReference>
<feature type="domain" description="PilY1 beta-propeller" evidence="7">
    <location>
        <begin position="647"/>
        <end position="970"/>
    </location>
</feature>
<dbReference type="InterPro" id="IPR008707">
    <property type="entry name" value="B-propeller_PilY1"/>
</dbReference>
<evidence type="ECO:0000259" key="7">
    <source>
        <dbReference type="Pfam" id="PF05567"/>
    </source>
</evidence>
<dbReference type="PATRIC" id="fig|36861.3.peg.2832"/>
<evidence type="ECO:0000313" key="8">
    <source>
        <dbReference type="EMBL" id="KVW93429.1"/>
    </source>
</evidence>
<protein>
    <recommendedName>
        <fullName evidence="7">PilY1 beta-propeller domain-containing protein</fullName>
    </recommendedName>
</protein>
<dbReference type="InterPro" id="IPR011047">
    <property type="entry name" value="Quinoprotein_ADH-like_sf"/>
</dbReference>
<evidence type="ECO:0000256" key="6">
    <source>
        <dbReference type="ARBA" id="ARBA00023263"/>
    </source>
</evidence>
<comment type="similarity">
    <text evidence="2">Belongs to the PilY1 family.</text>
</comment>
<comment type="caution">
    <text evidence="8">The sequence shown here is derived from an EMBL/GenBank/DDBJ whole genome shotgun (WGS) entry which is preliminary data.</text>
</comment>
<evidence type="ECO:0000256" key="4">
    <source>
        <dbReference type="ARBA" id="ARBA00022723"/>
    </source>
</evidence>
<organism evidence="8 9">
    <name type="scientific">Thiobacillus denitrificans</name>
    <dbReference type="NCBI Taxonomy" id="36861"/>
    <lineage>
        <taxon>Bacteria</taxon>
        <taxon>Pseudomonadati</taxon>
        <taxon>Pseudomonadota</taxon>
        <taxon>Betaproteobacteria</taxon>
        <taxon>Nitrosomonadales</taxon>
        <taxon>Thiobacillaceae</taxon>
        <taxon>Thiobacillus</taxon>
    </lineage>
</organism>
<evidence type="ECO:0000313" key="9">
    <source>
        <dbReference type="Proteomes" id="UP000064243"/>
    </source>
</evidence>
<dbReference type="AlphaFoldDB" id="A0A106BJ45"/>
<proteinExistence type="inferred from homology"/>
<keyword evidence="9" id="KW-1185">Reference proteome</keyword>
<name>A0A106BJ45_THIDE</name>
<keyword evidence="5" id="KW-0106">Calcium</keyword>
<keyword evidence="6" id="KW-0281">Fimbrium</keyword>
<evidence type="ECO:0000256" key="2">
    <source>
        <dbReference type="ARBA" id="ARBA00008387"/>
    </source>
</evidence>
<evidence type="ECO:0000256" key="3">
    <source>
        <dbReference type="ARBA" id="ARBA00022558"/>
    </source>
</evidence>
<accession>A0A106BJ45</accession>
<reference evidence="8 9" key="1">
    <citation type="journal article" date="2015" name="Appl. Environ. Microbiol.">
        <title>Aerobic and Anaerobic Thiosulfate Oxidation by a Cold-Adapted, Subglacial Chemoautotroph.</title>
        <authorList>
            <person name="Harrold Z.R."/>
            <person name="Skidmore M.L."/>
            <person name="Hamilton T.L."/>
            <person name="Desch L."/>
            <person name="Amada K."/>
            <person name="van Gelder W."/>
            <person name="Glover K."/>
            <person name="Roden E.E."/>
            <person name="Boyd E.S."/>
        </authorList>
    </citation>
    <scope>NUCLEOTIDE SEQUENCE [LARGE SCALE GENOMIC DNA]</scope>
    <source>
        <strain evidence="8 9">RG</strain>
    </source>
</reference>
<dbReference type="EMBL" id="LDUG01000048">
    <property type="protein sequence ID" value="KVW93429.1"/>
    <property type="molecule type" value="Genomic_DNA"/>
</dbReference>
<dbReference type="GO" id="GO:0009289">
    <property type="term" value="C:pilus"/>
    <property type="evidence" value="ECO:0007669"/>
    <property type="project" value="UniProtKB-SubCell"/>
</dbReference>
<dbReference type="Proteomes" id="UP000064243">
    <property type="component" value="Unassembled WGS sequence"/>
</dbReference>
<gene>
    <name evidence="8" type="ORF">ABW22_15030</name>
</gene>
<keyword evidence="4" id="KW-0479">Metal-binding</keyword>
<evidence type="ECO:0000256" key="5">
    <source>
        <dbReference type="ARBA" id="ARBA00022837"/>
    </source>
</evidence>
<comment type="subcellular location">
    <subcellularLocation>
        <location evidence="1">Fimbrium</location>
    </subcellularLocation>
</comment>
<keyword evidence="3" id="KW-1029">Fimbrium biogenesis</keyword>
<sequence>MAALLLPALHAQAVDPIALPSAPLYLAGGVAPNLVVTLDDSGSMAWGFVPDKMVENAKVTSGCSYPLLYKYDEDGPLTKRYFLSGDYNTQYYNPTTTYLVPLKYDGTPYSTTFSSAYTNGFDTGSTPVNLASAYQPTLGFQPKSKQCYARHPDIDSGSSKQFSSDTVNVPAYYYRYETGGTAGCTVASKTNEACYVYTAIIGASEQQNFANWYSFYRTRNLATVSAATRAFNNLPSTMRLAWQALSSCNNFTSSSCNGWDTNISTDHRIRALSASNHKENFYKWLEKLPASGSTPLRAALGRVGAYYSTTSGTNNPYAEEPQVKEGTQHSCRANYTIMMTDGIWNGSNASGVSDNVDNTAKSLPDGTSYSPSAPFKDDNSNSLADVAFYYWANDLRTDLTNNVPRSPRALDKLVEDGKTIPTADYFNPKNDPASWQHMVTYTVGLGLTTTLPELDPALTWAGNTYTGSYADLASGTLNPLWPVTGTDKPGNVADLWHAALNGRGLFFSAEDPKSLSDAMQEMVNNIISRSSSAASIATNSKKLDTSTAIYQASFDSGNWTGELEAFAVKSDGTLGDSLWKASTKIPAAASRNIKTFNGSVGVDFAWGSISADQKALISENELNYLRGDQSKEQNKVNGTFRTRTSLLGDIVNSDPLFVSEENFGYDKLSGTEGTEYVTYIEGKSSKTPVIYVGANDGMLHAFKTSDGSELFAYVPGLIYANLPSLTKPNYSHKYYVDGAPTVGDVYYGGSAWKTVLVTPLGAGGRGVFALDISTPDTAFSESNVLWEFDGTSASSTPNDMGYPVGSASVGRFKDGKYYAVFGNGYGSANCRSGLFMVQIDAPSNVKFFDTGVGACTTSATQNGMSTPSLVDYDGDRITDAIYAGDLQGKLWKWDVTSATNSVWGFAAGGKPMFTTASGQPITAPVEVGPVPSDASGKAMVYFGTGRYLLNGDETNKTVQTFYGLLDEDKVVTSLNKQSIGYEDANARVVFDGNDGTVNWKSQQGWYLDLLPPSGTAQGERVLSVPLLRFGRVIFNTSIPSADPCVLGGTGWLMELDAATGGNLTYSALDMNSDGLFNEGDYVVIGQDNKGNDIKSPVAGKASGSMSLNQPTVITAGAKEYKFNSDIKKGISIITEKSGTSNPRSSWRQLQ</sequence>
<dbReference type="Pfam" id="PF05567">
    <property type="entry name" value="T4P_PilY1"/>
    <property type="match status" value="1"/>
</dbReference>
<dbReference type="SUPFAM" id="SSF50998">
    <property type="entry name" value="Quinoprotein alcohol dehydrogenase-like"/>
    <property type="match status" value="1"/>
</dbReference>
<evidence type="ECO:0000256" key="1">
    <source>
        <dbReference type="ARBA" id="ARBA00004561"/>
    </source>
</evidence>